<dbReference type="EC" id="3.4.21.9" evidence="1"/>
<keyword evidence="2" id="KW-1185">Reference proteome</keyword>
<protein>
    <submittedName>
        <fullName evidence="1">Enteropeptidase</fullName>
        <ecNumber evidence="1">3.4.21.9</ecNumber>
    </submittedName>
</protein>
<comment type="caution">
    <text evidence="1">The sequence shown here is derived from an EMBL/GenBank/DDBJ whole genome shotgun (WGS) entry which is preliminary data.</text>
</comment>
<dbReference type="Proteomes" id="UP001165960">
    <property type="component" value="Unassembled WGS sequence"/>
</dbReference>
<name>A0ACC2S885_9FUNG</name>
<reference evidence="1" key="1">
    <citation type="submission" date="2022-04" db="EMBL/GenBank/DDBJ databases">
        <title>Genome of the entomopathogenic fungus Entomophthora muscae.</title>
        <authorList>
            <person name="Elya C."/>
            <person name="Lovett B.R."/>
            <person name="Lee E."/>
            <person name="Macias A.M."/>
            <person name="Hajek A.E."/>
            <person name="De Bivort B.L."/>
            <person name="Kasson M.T."/>
            <person name="De Fine Licht H.H."/>
            <person name="Stajich J.E."/>
        </authorList>
    </citation>
    <scope>NUCLEOTIDE SEQUENCE</scope>
    <source>
        <strain evidence="1">Berkeley</strain>
    </source>
</reference>
<dbReference type="EMBL" id="QTSX02005715">
    <property type="protein sequence ID" value="KAJ9058606.1"/>
    <property type="molecule type" value="Genomic_DNA"/>
</dbReference>
<organism evidence="1 2">
    <name type="scientific">Entomophthora muscae</name>
    <dbReference type="NCBI Taxonomy" id="34485"/>
    <lineage>
        <taxon>Eukaryota</taxon>
        <taxon>Fungi</taxon>
        <taxon>Fungi incertae sedis</taxon>
        <taxon>Zoopagomycota</taxon>
        <taxon>Entomophthoromycotina</taxon>
        <taxon>Entomophthoromycetes</taxon>
        <taxon>Entomophthorales</taxon>
        <taxon>Entomophthoraceae</taxon>
        <taxon>Entomophthora</taxon>
    </lineage>
</organism>
<proteinExistence type="predicted"/>
<sequence length="235" mass="26375">MKVLYTGLLSFGMGLLVAKHNPFEKFKFLASIYFDGFFLCDGTFITSDVVLTAAFCVRDDVKHLKVADHFQEASYNILEQRSLLSVNYTQILLRLSTGDGLGSNIAAIKLTEKRQHHTPIELNLGFYSLWHGLSLEAIEWMRYINRPKTPHPIRLKTLPHYNCILSSPSKEDLCVTFPHPPKIEPGGPLIYHSGSEVVLVGILSRPNRNKYSPSVIFTSVSSFIPWIQGLGAIPT</sequence>
<evidence type="ECO:0000313" key="2">
    <source>
        <dbReference type="Proteomes" id="UP001165960"/>
    </source>
</evidence>
<accession>A0ACC2S885</accession>
<keyword evidence="1" id="KW-0378">Hydrolase</keyword>
<evidence type="ECO:0000313" key="1">
    <source>
        <dbReference type="EMBL" id="KAJ9058606.1"/>
    </source>
</evidence>
<gene>
    <name evidence="1" type="primary">TMPRSS15_1</name>
    <name evidence="1" type="ORF">DSO57_1010630</name>
</gene>